<proteinExistence type="predicted"/>
<dbReference type="GeneID" id="24305397"/>
<gene>
    <name evidence="1" type="ordered locus">Abu_1464</name>
</gene>
<dbReference type="STRING" id="367737.Abu_1464"/>
<dbReference type="Gene3D" id="3.30.2310.20">
    <property type="entry name" value="RelE-like"/>
    <property type="match status" value="1"/>
</dbReference>
<dbReference type="EMBL" id="CP000361">
    <property type="protein sequence ID" value="ABV67719.1"/>
    <property type="molecule type" value="Genomic_DNA"/>
</dbReference>
<dbReference type="RefSeq" id="WP_012013114.1">
    <property type="nucleotide sequence ID" value="NC_009850.1"/>
</dbReference>
<sequence length="97" mass="11921">MNIKILTEAQNDIAKAIFFYEKQKENLGKYFLDSIMSDIESLYIYYGIHFRVRNYFRLLSKRFPFAIYYKFDQNFIYIYAVLDCRQNPIFLNQRLEN</sequence>
<protein>
    <recommendedName>
        <fullName evidence="3">Type II toxin-antitoxin system RelE/ParE family toxin</fullName>
    </recommendedName>
</protein>
<dbReference type="AlphaFoldDB" id="A8EUU5"/>
<reference evidence="1 2" key="1">
    <citation type="journal article" date="2007" name="PLoS ONE">
        <title>The complete genome sequence and analysis of the Epsilonproteobacterium Arcobacter butzleri.</title>
        <authorList>
            <person name="Miller W.G."/>
            <person name="Parker C.T."/>
            <person name="Rubenfield M."/>
            <person name="Mendz G.L."/>
            <person name="Woesten M.M.S.M."/>
            <person name="Ussery D.W."/>
            <person name="Stolz J.F."/>
            <person name="Binnewies T.T."/>
            <person name="Hallin P.F."/>
            <person name="Wang G."/>
            <person name="Malek J.A."/>
            <person name="Rogosin A."/>
            <person name="Stanker L.H."/>
            <person name="Mandrell R.E."/>
        </authorList>
    </citation>
    <scope>NUCLEOTIDE SEQUENCE [LARGE SCALE GENOMIC DNA]</scope>
    <source>
        <strain evidence="1 2">RM4018</strain>
    </source>
</reference>
<name>A8EUU5_ALIB4</name>
<dbReference type="HOGENOM" id="CLU_147162_7_0_7"/>
<dbReference type="KEGG" id="abu:Abu_1464"/>
<dbReference type="InterPro" id="IPR035093">
    <property type="entry name" value="RelE/ParE_toxin_dom_sf"/>
</dbReference>
<evidence type="ECO:0000313" key="1">
    <source>
        <dbReference type="EMBL" id="ABV67719.1"/>
    </source>
</evidence>
<evidence type="ECO:0000313" key="2">
    <source>
        <dbReference type="Proteomes" id="UP000001136"/>
    </source>
</evidence>
<evidence type="ECO:0008006" key="3">
    <source>
        <dbReference type="Google" id="ProtNLM"/>
    </source>
</evidence>
<dbReference type="eggNOG" id="COG3668">
    <property type="taxonomic scope" value="Bacteria"/>
</dbReference>
<keyword evidence="2" id="KW-1185">Reference proteome</keyword>
<accession>A8EUU5</accession>
<dbReference type="Proteomes" id="UP000001136">
    <property type="component" value="Chromosome"/>
</dbReference>
<organism evidence="1 2">
    <name type="scientific">Aliarcobacter butzleri (strain RM4018)</name>
    <name type="common">Arcobacter butzleri</name>
    <dbReference type="NCBI Taxonomy" id="367737"/>
    <lineage>
        <taxon>Bacteria</taxon>
        <taxon>Pseudomonadati</taxon>
        <taxon>Campylobacterota</taxon>
        <taxon>Epsilonproteobacteria</taxon>
        <taxon>Campylobacterales</taxon>
        <taxon>Arcobacteraceae</taxon>
        <taxon>Aliarcobacter</taxon>
    </lineage>
</organism>